<sequence>MPVLKDTEASLDIGCEKYAAPEMFTGEHASIKHILDDGMTCLQPEERKIECEPVHVVSKPIVSPGHLNGGKYFLEDQTIELLEQDLEQNGLPRPEIGNKIQTPRQRRKETGNSTRLENDDDQFRLGECVVEIGEDFVPSLTGGHGQWEFG</sequence>
<proteinExistence type="predicted"/>
<evidence type="ECO:0000313" key="3">
    <source>
        <dbReference type="Proteomes" id="UP000887159"/>
    </source>
</evidence>
<organism evidence="2 3">
    <name type="scientific">Trichonephila clavipes</name>
    <name type="common">Golden silk orbweaver</name>
    <name type="synonym">Nephila clavipes</name>
    <dbReference type="NCBI Taxonomy" id="2585209"/>
    <lineage>
        <taxon>Eukaryota</taxon>
        <taxon>Metazoa</taxon>
        <taxon>Ecdysozoa</taxon>
        <taxon>Arthropoda</taxon>
        <taxon>Chelicerata</taxon>
        <taxon>Arachnida</taxon>
        <taxon>Araneae</taxon>
        <taxon>Araneomorphae</taxon>
        <taxon>Entelegynae</taxon>
        <taxon>Araneoidea</taxon>
        <taxon>Nephilidae</taxon>
        <taxon>Trichonephila</taxon>
    </lineage>
</organism>
<dbReference type="Proteomes" id="UP000887159">
    <property type="component" value="Unassembled WGS sequence"/>
</dbReference>
<evidence type="ECO:0000256" key="1">
    <source>
        <dbReference type="SAM" id="MobiDB-lite"/>
    </source>
</evidence>
<evidence type="ECO:0000313" key="2">
    <source>
        <dbReference type="EMBL" id="GFY25292.1"/>
    </source>
</evidence>
<dbReference type="EMBL" id="BMAU01021371">
    <property type="protein sequence ID" value="GFY25292.1"/>
    <property type="molecule type" value="Genomic_DNA"/>
</dbReference>
<name>A0A8X7BC97_TRICX</name>
<feature type="region of interest" description="Disordered" evidence="1">
    <location>
        <begin position="87"/>
        <end position="120"/>
    </location>
</feature>
<protein>
    <submittedName>
        <fullName evidence="2">Uncharacterized protein</fullName>
    </submittedName>
</protein>
<accession>A0A8X7BC97</accession>
<keyword evidence="3" id="KW-1185">Reference proteome</keyword>
<reference evidence="2" key="1">
    <citation type="submission" date="2020-08" db="EMBL/GenBank/DDBJ databases">
        <title>Multicomponent nature underlies the extraordinary mechanical properties of spider dragline silk.</title>
        <authorList>
            <person name="Kono N."/>
            <person name="Nakamura H."/>
            <person name="Mori M."/>
            <person name="Yoshida Y."/>
            <person name="Ohtoshi R."/>
            <person name="Malay A.D."/>
            <person name="Moran D.A.P."/>
            <person name="Tomita M."/>
            <person name="Numata K."/>
            <person name="Arakawa K."/>
        </authorList>
    </citation>
    <scope>NUCLEOTIDE SEQUENCE</scope>
</reference>
<comment type="caution">
    <text evidence="2">The sequence shown here is derived from an EMBL/GenBank/DDBJ whole genome shotgun (WGS) entry which is preliminary data.</text>
</comment>
<dbReference type="AlphaFoldDB" id="A0A8X7BC97"/>
<gene>
    <name evidence="2" type="primary">NCL1_30259</name>
    <name evidence="2" type="ORF">TNCV_2484121</name>
</gene>